<dbReference type="Pfam" id="PF12728">
    <property type="entry name" value="HTH_17"/>
    <property type="match status" value="1"/>
</dbReference>
<evidence type="ECO:0000313" key="3">
    <source>
        <dbReference type="Proteomes" id="UP000198282"/>
    </source>
</evidence>
<evidence type="ECO:0000313" key="2">
    <source>
        <dbReference type="EMBL" id="SNT60577.1"/>
    </source>
</evidence>
<dbReference type="SUPFAM" id="SSF46955">
    <property type="entry name" value="Putative DNA-binding domain"/>
    <property type="match status" value="1"/>
</dbReference>
<dbReference type="InterPro" id="IPR041657">
    <property type="entry name" value="HTH_17"/>
</dbReference>
<gene>
    <name evidence="2" type="ORF">SAMN05216276_107823</name>
</gene>
<sequence length="80" mass="8581">MSIIADLTMPEERLLTSKEVASLFRVDPKTIVRWARTGALAAVRTPGGRLLRYPESGVRAALRDGLAVDAQTESAEAVSA</sequence>
<name>A0A239P0A7_9ACTN</name>
<dbReference type="AlphaFoldDB" id="A0A239P0A7"/>
<dbReference type="InterPro" id="IPR009061">
    <property type="entry name" value="DNA-bd_dom_put_sf"/>
</dbReference>
<keyword evidence="3" id="KW-1185">Reference proteome</keyword>
<reference evidence="2 3" key="1">
    <citation type="submission" date="2017-06" db="EMBL/GenBank/DDBJ databases">
        <authorList>
            <person name="Kim H.J."/>
            <person name="Triplett B.A."/>
        </authorList>
    </citation>
    <scope>NUCLEOTIDE SEQUENCE [LARGE SCALE GENOMIC DNA]</scope>
    <source>
        <strain evidence="2 3">CGMCC 4.2132</strain>
    </source>
</reference>
<feature type="domain" description="Helix-turn-helix" evidence="1">
    <location>
        <begin position="14"/>
        <end position="63"/>
    </location>
</feature>
<organism evidence="2 3">
    <name type="scientific">Streptosporangium subroseum</name>
    <dbReference type="NCBI Taxonomy" id="106412"/>
    <lineage>
        <taxon>Bacteria</taxon>
        <taxon>Bacillati</taxon>
        <taxon>Actinomycetota</taxon>
        <taxon>Actinomycetes</taxon>
        <taxon>Streptosporangiales</taxon>
        <taxon>Streptosporangiaceae</taxon>
        <taxon>Streptosporangium</taxon>
    </lineage>
</organism>
<dbReference type="Gene3D" id="1.10.1660.10">
    <property type="match status" value="1"/>
</dbReference>
<proteinExistence type="predicted"/>
<accession>A0A239P0A7</accession>
<protein>
    <submittedName>
        <fullName evidence="2">DNA binding domain-containing protein, excisionase family</fullName>
    </submittedName>
</protein>
<dbReference type="EMBL" id="FZOD01000078">
    <property type="protein sequence ID" value="SNT60577.1"/>
    <property type="molecule type" value="Genomic_DNA"/>
</dbReference>
<evidence type="ECO:0000259" key="1">
    <source>
        <dbReference type="Pfam" id="PF12728"/>
    </source>
</evidence>
<dbReference type="Proteomes" id="UP000198282">
    <property type="component" value="Unassembled WGS sequence"/>
</dbReference>